<organism evidence="1 2">
    <name type="scientific">Denitratimonas tolerans</name>
    <dbReference type="NCBI Taxonomy" id="1338420"/>
    <lineage>
        <taxon>Bacteria</taxon>
        <taxon>Pseudomonadati</taxon>
        <taxon>Pseudomonadota</taxon>
        <taxon>Gammaproteobacteria</taxon>
        <taxon>Lysobacterales</taxon>
        <taxon>Lysobacteraceae</taxon>
        <taxon>Denitratimonas</taxon>
    </lineage>
</organism>
<name>A0AAW9R4I0_9GAMM</name>
<dbReference type="PANTHER" id="PTHR24222:SF76">
    <property type="entry name" value="MYCOBACTIN IMPORT ATP-BINDING_PERMEASE PROTEIN IRTB"/>
    <property type="match status" value="1"/>
</dbReference>
<sequence length="103" mass="10644">MKKLTGNRTSFIIAHRLSTIRDADRIVVMENGALIETGSHASLLQAHGLYARMFLAGQARQALPPAATSPCGSPTGPGTCRSARATGAVHSHSIVAGGLPLIS</sequence>
<dbReference type="InterPro" id="IPR039421">
    <property type="entry name" value="Type_1_exporter"/>
</dbReference>
<keyword evidence="2" id="KW-1185">Reference proteome</keyword>
<dbReference type="RefSeq" id="WP_337334578.1">
    <property type="nucleotide sequence ID" value="NZ_JBBDHC010000004.1"/>
</dbReference>
<protein>
    <submittedName>
        <fullName evidence="1">Uncharacterized protein</fullName>
    </submittedName>
</protein>
<proteinExistence type="predicted"/>
<dbReference type="Proteomes" id="UP001364472">
    <property type="component" value="Unassembled WGS sequence"/>
</dbReference>
<comment type="caution">
    <text evidence="1">The sequence shown here is derived from an EMBL/GenBank/DDBJ whole genome shotgun (WGS) entry which is preliminary data.</text>
</comment>
<dbReference type="GO" id="GO:0005886">
    <property type="term" value="C:plasma membrane"/>
    <property type="evidence" value="ECO:0007669"/>
    <property type="project" value="TreeGrafter"/>
</dbReference>
<dbReference type="InterPro" id="IPR027417">
    <property type="entry name" value="P-loop_NTPase"/>
</dbReference>
<dbReference type="GO" id="GO:0042626">
    <property type="term" value="F:ATPase-coupled transmembrane transporter activity"/>
    <property type="evidence" value="ECO:0007669"/>
    <property type="project" value="TreeGrafter"/>
</dbReference>
<dbReference type="Gene3D" id="3.40.50.300">
    <property type="entry name" value="P-loop containing nucleotide triphosphate hydrolases"/>
    <property type="match status" value="1"/>
</dbReference>
<accession>A0AAW9R4I0</accession>
<evidence type="ECO:0000313" key="1">
    <source>
        <dbReference type="EMBL" id="MEJ1248859.1"/>
    </source>
</evidence>
<gene>
    <name evidence="1" type="ORF">WB794_04105</name>
</gene>
<reference evidence="1 2" key="1">
    <citation type="journal article" date="2016" name="Antonie Van Leeuwenhoek">
        <title>Denitratimonas tolerans gen. nov., sp. nov., a denitrifying bacterium isolated from a bioreactor for tannery wastewater treatment.</title>
        <authorList>
            <person name="Han S.I."/>
            <person name="Kim J.O."/>
            <person name="Lee Y.R."/>
            <person name="Ekpeghere K.I."/>
            <person name="Koh S.C."/>
            <person name="Whang K.S."/>
        </authorList>
    </citation>
    <scope>NUCLEOTIDE SEQUENCE [LARGE SCALE GENOMIC DNA]</scope>
    <source>
        <strain evidence="1 2">KACC 17565</strain>
    </source>
</reference>
<dbReference type="AlphaFoldDB" id="A0AAW9R4I0"/>
<dbReference type="PANTHER" id="PTHR24222">
    <property type="entry name" value="ABC TRANSPORTER B FAMILY"/>
    <property type="match status" value="1"/>
</dbReference>
<dbReference type="EMBL" id="JBBDHC010000004">
    <property type="protein sequence ID" value="MEJ1248859.1"/>
    <property type="molecule type" value="Genomic_DNA"/>
</dbReference>
<evidence type="ECO:0000313" key="2">
    <source>
        <dbReference type="Proteomes" id="UP001364472"/>
    </source>
</evidence>
<dbReference type="SUPFAM" id="SSF52540">
    <property type="entry name" value="P-loop containing nucleoside triphosphate hydrolases"/>
    <property type="match status" value="1"/>
</dbReference>